<keyword evidence="6" id="KW-0406">Ion transport</keyword>
<dbReference type="GO" id="GO:0016020">
    <property type="term" value="C:membrane"/>
    <property type="evidence" value="ECO:0007669"/>
    <property type="project" value="UniProtKB-SubCell"/>
</dbReference>
<comment type="subcellular location">
    <subcellularLocation>
        <location evidence="1">Membrane</location>
        <topology evidence="1">Multi-pass membrane protein</topology>
    </subcellularLocation>
</comment>
<gene>
    <name evidence="10" type="ORF">C2S53_015582</name>
</gene>
<evidence type="ECO:0000313" key="10">
    <source>
        <dbReference type="EMBL" id="KAH6830199.1"/>
    </source>
</evidence>
<dbReference type="Proteomes" id="UP001190926">
    <property type="component" value="Unassembled WGS sequence"/>
</dbReference>
<organism evidence="10 11">
    <name type="scientific">Perilla frutescens var. hirtella</name>
    <name type="common">Perilla citriodora</name>
    <name type="synonym">Perilla setoyensis</name>
    <dbReference type="NCBI Taxonomy" id="608512"/>
    <lineage>
        <taxon>Eukaryota</taxon>
        <taxon>Viridiplantae</taxon>
        <taxon>Streptophyta</taxon>
        <taxon>Embryophyta</taxon>
        <taxon>Tracheophyta</taxon>
        <taxon>Spermatophyta</taxon>
        <taxon>Magnoliopsida</taxon>
        <taxon>eudicotyledons</taxon>
        <taxon>Gunneridae</taxon>
        <taxon>Pentapetalae</taxon>
        <taxon>asterids</taxon>
        <taxon>lamiids</taxon>
        <taxon>Lamiales</taxon>
        <taxon>Lamiaceae</taxon>
        <taxon>Nepetoideae</taxon>
        <taxon>Elsholtzieae</taxon>
        <taxon>Perilla</taxon>
    </lineage>
</organism>
<dbReference type="PANTHER" id="PTHR31086">
    <property type="entry name" value="ALUMINUM-ACTIVATED MALATE TRANSPORTER 10"/>
    <property type="match status" value="1"/>
</dbReference>
<keyword evidence="5 9" id="KW-1133">Transmembrane helix</keyword>
<evidence type="ECO:0000256" key="1">
    <source>
        <dbReference type="ARBA" id="ARBA00004141"/>
    </source>
</evidence>
<evidence type="ECO:0000256" key="7">
    <source>
        <dbReference type="ARBA" id="ARBA00023136"/>
    </source>
</evidence>
<dbReference type="GO" id="GO:0015743">
    <property type="term" value="P:malate transport"/>
    <property type="evidence" value="ECO:0007669"/>
    <property type="project" value="InterPro"/>
</dbReference>
<dbReference type="Pfam" id="PF11744">
    <property type="entry name" value="ALMT"/>
    <property type="match status" value="3"/>
</dbReference>
<dbReference type="InterPro" id="IPR020966">
    <property type="entry name" value="ALMT"/>
</dbReference>
<comment type="similarity">
    <text evidence="2">Belongs to the aromatic acid exporter (TC 2.A.85) family.</text>
</comment>
<keyword evidence="8" id="KW-0407">Ion channel</keyword>
<keyword evidence="3" id="KW-0813">Transport</keyword>
<keyword evidence="4 9" id="KW-0812">Transmembrane</keyword>
<feature type="transmembrane region" description="Helical" evidence="9">
    <location>
        <begin position="97"/>
        <end position="118"/>
    </location>
</feature>
<evidence type="ECO:0000256" key="5">
    <source>
        <dbReference type="ARBA" id="ARBA00022989"/>
    </source>
</evidence>
<keyword evidence="11" id="KW-1185">Reference proteome</keyword>
<sequence length="345" mass="38353">MTKKIGKDDPRRMMHSMKVGLAITLASLLFYIKPLYADFKEAGMWAILTVVVAFEFTVGQRNLVKKLEQRRCNLAVSGSRERVDDIVGLARERLTTILIGAAICIFISISLCPVWAGFGAEFFSFDGHGDGDENEDFDKTVLLLSYKNVLDSKAIEESLANFAWWEPPHGRFRFRHPWKQYLNIGILTRECATQIQTLGVYINSKPKVASELASQIQEACTRMSRESGNAMKEVASVIKNMRPPSPALQTHIQNSKAAAAQLKTILHNFSSSPKPQLQEIMPLYLVSSTLMDIITTIDKISVSVTLLSQAAAFRNPKATVEPCNDIPETKVSVVIDIHVPPADSE</sequence>
<dbReference type="AlphaFoldDB" id="A0AAD4P7V1"/>
<reference evidence="10 11" key="1">
    <citation type="journal article" date="2021" name="Nat. Commun.">
        <title>Incipient diploidization of the medicinal plant Perilla within 10,000 years.</title>
        <authorList>
            <person name="Zhang Y."/>
            <person name="Shen Q."/>
            <person name="Leng L."/>
            <person name="Zhang D."/>
            <person name="Chen S."/>
            <person name="Shi Y."/>
            <person name="Ning Z."/>
            <person name="Chen S."/>
        </authorList>
    </citation>
    <scope>NUCLEOTIDE SEQUENCE [LARGE SCALE GENOMIC DNA]</scope>
    <source>
        <strain evidence="11">cv. PC099</strain>
    </source>
</reference>
<evidence type="ECO:0000256" key="8">
    <source>
        <dbReference type="ARBA" id="ARBA00023303"/>
    </source>
</evidence>
<comment type="caution">
    <text evidence="10">The sequence shown here is derived from an EMBL/GenBank/DDBJ whole genome shotgun (WGS) entry which is preliminary data.</text>
</comment>
<keyword evidence="7 9" id="KW-0472">Membrane</keyword>
<evidence type="ECO:0000256" key="9">
    <source>
        <dbReference type="SAM" id="Phobius"/>
    </source>
</evidence>
<name>A0AAD4P7V1_PERFH</name>
<evidence type="ECO:0000256" key="3">
    <source>
        <dbReference type="ARBA" id="ARBA00022448"/>
    </source>
</evidence>
<evidence type="ECO:0000256" key="6">
    <source>
        <dbReference type="ARBA" id="ARBA00023065"/>
    </source>
</evidence>
<evidence type="ECO:0000256" key="4">
    <source>
        <dbReference type="ARBA" id="ARBA00022692"/>
    </source>
</evidence>
<evidence type="ECO:0000256" key="2">
    <source>
        <dbReference type="ARBA" id="ARBA00007079"/>
    </source>
</evidence>
<evidence type="ECO:0000313" key="11">
    <source>
        <dbReference type="Proteomes" id="UP001190926"/>
    </source>
</evidence>
<feature type="transmembrane region" description="Helical" evidence="9">
    <location>
        <begin position="44"/>
        <end position="64"/>
    </location>
</feature>
<accession>A0AAD4P7V1</accession>
<dbReference type="EMBL" id="SDAM02000100">
    <property type="protein sequence ID" value="KAH6830199.1"/>
    <property type="molecule type" value="Genomic_DNA"/>
</dbReference>
<evidence type="ECO:0008006" key="12">
    <source>
        <dbReference type="Google" id="ProtNLM"/>
    </source>
</evidence>
<protein>
    <recommendedName>
        <fullName evidence="12">Aluminum-activated malate transporter</fullName>
    </recommendedName>
</protein>
<dbReference type="GO" id="GO:0034220">
    <property type="term" value="P:monoatomic ion transmembrane transport"/>
    <property type="evidence" value="ECO:0007669"/>
    <property type="project" value="UniProtKB-KW"/>
</dbReference>
<proteinExistence type="inferred from homology"/>